<organism evidence="6 7">
    <name type="scientific">Stutzerimonas nosocomialis</name>
    <dbReference type="NCBI Taxonomy" id="1056496"/>
    <lineage>
        <taxon>Bacteria</taxon>
        <taxon>Pseudomonadati</taxon>
        <taxon>Pseudomonadota</taxon>
        <taxon>Gammaproteobacteria</taxon>
        <taxon>Pseudomonadales</taxon>
        <taxon>Pseudomonadaceae</taxon>
        <taxon>Stutzerimonas</taxon>
    </lineage>
</organism>
<dbReference type="Gene3D" id="3.20.20.70">
    <property type="entry name" value="Aldolase class I"/>
    <property type="match status" value="1"/>
</dbReference>
<comment type="similarity">
    <text evidence="2">Belongs to the KHG/KDPG aldolase family.</text>
</comment>
<keyword evidence="4" id="KW-0456">Lyase</keyword>
<dbReference type="Pfam" id="PF01081">
    <property type="entry name" value="Aldolase"/>
    <property type="match status" value="1"/>
</dbReference>
<dbReference type="GO" id="GO:0016829">
    <property type="term" value="F:lyase activity"/>
    <property type="evidence" value="ECO:0007669"/>
    <property type="project" value="UniProtKB-KW"/>
</dbReference>
<gene>
    <name evidence="6" type="ORF">DN820_06600</name>
</gene>
<dbReference type="InterPro" id="IPR013785">
    <property type="entry name" value="Aldolase_TIM"/>
</dbReference>
<sequence length="207" mass="21113">MFETALAHNGLIAILRGLGPDEAEAVGQALYAAGMRIIEVPFNSPEPLRSIETLRRTLPGDCLVGAGTVLRAEQVQNLKDAGGQLVVMPHCDETVIRVAVAAGLFCTPGVATPSEAFAALAAGASALKVFPAEQVGPGALKAWLTVLPTGTALLPVGGITPEGMAPYLAAGAVGFGLGSALYRPGMSPAEVGRRAQTFIQARRSTAG</sequence>
<evidence type="ECO:0000256" key="3">
    <source>
        <dbReference type="ARBA" id="ARBA00011233"/>
    </source>
</evidence>
<name>A0A5R9QGK3_9GAMM</name>
<dbReference type="PANTHER" id="PTHR30246:SF1">
    <property type="entry name" value="2-DEHYDRO-3-DEOXY-6-PHOSPHOGALACTONATE ALDOLASE-RELATED"/>
    <property type="match status" value="1"/>
</dbReference>
<dbReference type="Proteomes" id="UP000306753">
    <property type="component" value="Unassembled WGS sequence"/>
</dbReference>
<evidence type="ECO:0000256" key="1">
    <source>
        <dbReference type="ARBA" id="ARBA00004761"/>
    </source>
</evidence>
<dbReference type="EMBL" id="QLAG01000006">
    <property type="protein sequence ID" value="TLX64324.1"/>
    <property type="molecule type" value="Genomic_DNA"/>
</dbReference>
<dbReference type="NCBIfam" id="NF006600">
    <property type="entry name" value="PRK09140.1"/>
    <property type="match status" value="1"/>
</dbReference>
<dbReference type="CDD" id="cd00452">
    <property type="entry name" value="KDPG_aldolase"/>
    <property type="match status" value="1"/>
</dbReference>
<dbReference type="SUPFAM" id="SSF51569">
    <property type="entry name" value="Aldolase"/>
    <property type="match status" value="1"/>
</dbReference>
<reference evidence="6 7" key="1">
    <citation type="journal article" date="2017" name="Eur. J. Clin. Microbiol. Infect. Dis.">
        <title>Uncommonly isolated clinical Pseudomonas: identification and phylogenetic assignation.</title>
        <authorList>
            <person name="Mulet M."/>
            <person name="Gomila M."/>
            <person name="Ramirez A."/>
            <person name="Cardew S."/>
            <person name="Moore E.R."/>
            <person name="Lalucat J."/>
            <person name="Garcia-Valdes E."/>
        </authorList>
    </citation>
    <scope>NUCLEOTIDE SEQUENCE [LARGE SCALE GENOMIC DNA]</scope>
    <source>
        <strain evidence="6 7">SD129</strain>
    </source>
</reference>
<accession>A0A5R9QGK3</accession>
<keyword evidence="7" id="KW-1185">Reference proteome</keyword>
<protein>
    <submittedName>
        <fullName evidence="6">2-dehydro-3-deoxy-6-phosphogalactonate aldolase</fullName>
    </submittedName>
</protein>
<comment type="pathway">
    <text evidence="1">Carbohydrate acid metabolism.</text>
</comment>
<evidence type="ECO:0000256" key="2">
    <source>
        <dbReference type="ARBA" id="ARBA00006906"/>
    </source>
</evidence>
<evidence type="ECO:0000313" key="6">
    <source>
        <dbReference type="EMBL" id="TLX64324.1"/>
    </source>
</evidence>
<proteinExistence type="inferred from homology"/>
<dbReference type="RefSeq" id="WP_138411239.1">
    <property type="nucleotide sequence ID" value="NZ_QLAF01000011.1"/>
</dbReference>
<evidence type="ECO:0000256" key="4">
    <source>
        <dbReference type="ARBA" id="ARBA00023239"/>
    </source>
</evidence>
<evidence type="ECO:0000256" key="5">
    <source>
        <dbReference type="ARBA" id="ARBA00023277"/>
    </source>
</evidence>
<evidence type="ECO:0000313" key="7">
    <source>
        <dbReference type="Proteomes" id="UP000306753"/>
    </source>
</evidence>
<dbReference type="PANTHER" id="PTHR30246">
    <property type="entry name" value="2-KETO-3-DEOXY-6-PHOSPHOGLUCONATE ALDOLASE"/>
    <property type="match status" value="1"/>
</dbReference>
<dbReference type="InterPro" id="IPR000887">
    <property type="entry name" value="Aldlse_KDPG_KHG"/>
</dbReference>
<comment type="caution">
    <text evidence="6">The sequence shown here is derived from an EMBL/GenBank/DDBJ whole genome shotgun (WGS) entry which is preliminary data.</text>
</comment>
<dbReference type="AlphaFoldDB" id="A0A5R9QGK3"/>
<comment type="subunit">
    <text evidence="3">Homotrimer.</text>
</comment>
<keyword evidence="5" id="KW-0119">Carbohydrate metabolism</keyword>